<feature type="active site" evidence="12">
    <location>
        <position position="145"/>
    </location>
</feature>
<accession>A0A0D2VXQ8</accession>
<dbReference type="STRING" id="595528.A0A0D2VXQ8"/>
<keyword evidence="8 11" id="KW-0460">Magnesium</keyword>
<evidence type="ECO:0000256" key="3">
    <source>
        <dbReference type="ARBA" id="ARBA00022448"/>
    </source>
</evidence>
<dbReference type="OrthoDB" id="10265645at2759"/>
<keyword evidence="11" id="KW-0963">Cytoplasm</keyword>
<dbReference type="InterPro" id="IPR042109">
    <property type="entry name" value="Adenylosuccinate_synth_dom1"/>
</dbReference>
<feature type="binding site" evidence="11">
    <location>
        <position position="134"/>
    </location>
    <ligand>
        <name>IMP</name>
        <dbReference type="ChEBI" id="CHEBI:58053"/>
    </ligand>
</feature>
<dbReference type="InterPro" id="IPR007758">
    <property type="entry name" value="Nucleoporin_NSP1_C"/>
</dbReference>
<dbReference type="CDD" id="cd03108">
    <property type="entry name" value="AdSS"/>
    <property type="match status" value="1"/>
</dbReference>
<feature type="binding site" evidence="11">
    <location>
        <position position="219"/>
    </location>
    <ligand>
        <name>IMP</name>
        <dbReference type="ChEBI" id="CHEBI:58053"/>
    </ligand>
</feature>
<keyword evidence="16" id="KW-1185">Reference proteome</keyword>
<dbReference type="InterPro" id="IPR018220">
    <property type="entry name" value="Adenylosuccin_syn_GTP-bd"/>
</dbReference>
<name>A0A0D2VXQ8_CAPO3</name>
<feature type="binding site" evidence="11">
    <location>
        <begin position="279"/>
        <end position="285"/>
    </location>
    <ligand>
        <name>substrate</name>
    </ligand>
</feature>
<feature type="binding site" evidence="11">
    <location>
        <begin position="311"/>
        <end position="313"/>
    </location>
    <ligand>
        <name>GTP</name>
        <dbReference type="ChEBI" id="CHEBI:37565"/>
    </ligand>
</feature>
<sequence length="899" mass="90804">MTSAGSATVVLGAQWGDEGKGKLVDILALHSDVVCRCQGGNNAGHTIVVDGVMYDFHLLPSGIINVDATSVIGNGVVIHLPGMFEEIEKNVLKGLVGWEQRLIVSDRAHLVFDFHQTIDGLQELEKGRGSLGTTKKGIGPCYTSKASRTALKSDGPSFKVDVDAEIERYRSLAERVRPLVKDTVYYLHDALVNKNKRVLIEGANAALLDLDFGTYPYVTSSNCTVGGACTGLGVPPRAIKQVFGVVKAYTTRVGDGAFPTEQLNVVGETLQQVGREYGVTTGRKRRCGWLDLVVVKYAHMINAFDGIALTKLDILDSFETIKIGVAYKHKGALLDAFPGNLAVLGEVEVEYIEMPGWKCDISGVRQFSALPVNAQNYVRKIEELSGVKAQPVFNPAAAGAPGGAPRPTMGMPAVARPPAFGQIGGAAGAAPVGAMPAMGALGGGAARPLGGLGMGGLGAAAPPGAAGGLGLGALGAARPTLGGAAPGLGGMPAMGAPRPTLGGIGAAAAAAPGAGIGLPGAAAAGAAPAAGGIPSLGAGLAPRPVGAVGAVGAAPGALGGVPTLGAGAPRPAMGLPGAVGVPAAGAVGVPAAGAVGVPAAGAVAAAAPGLGAAAPGLGGAGALGAPRPTLGAAAPGALPAAGALGGVGALGALGAPRPALGAPALGAAAVGAAAPAALGAGAAAAAAPAAAPVPASAIANSDLKNLSVEDIVNKWTRELEEMVNTFNTQAIEVAEWDKMLVDNGEQIINLHKEVERIQSSQKDLDQRVEYIYTQQRELGQLLESLEGDVDQLYNKARSVPHADRARQRTFQLAESMNAQLDEMSKSLKEMISSLNQSTGAQRDEAIPIHQILQILGNHVNALQSIDRNAAHLGTQLQMVQQENLQKMNQYARIQSHRGL</sequence>
<dbReference type="GO" id="GO:0005635">
    <property type="term" value="C:nuclear envelope"/>
    <property type="evidence" value="ECO:0007669"/>
    <property type="project" value="UniProtKB-ARBA"/>
</dbReference>
<comment type="function">
    <text evidence="11">Plays an important role in the de novo pathway and in the salvage pathway of purine nucleotide biosynthesis. Catalyzes the first commited step in the biosynthesis of AMP from IMP.</text>
</comment>
<evidence type="ECO:0000256" key="2">
    <source>
        <dbReference type="ARBA" id="ARBA00011738"/>
    </source>
</evidence>
<dbReference type="Pfam" id="PF05064">
    <property type="entry name" value="Nsp1_C"/>
    <property type="match status" value="1"/>
</dbReference>
<feature type="binding site" evidence="11">
    <location>
        <begin position="44"/>
        <end position="46"/>
    </location>
    <ligand>
        <name>GTP</name>
        <dbReference type="ChEBI" id="CHEBI:37565"/>
    </ligand>
</feature>
<feature type="active site" description="Proton acceptor" evidence="11">
    <location>
        <position position="17"/>
    </location>
</feature>
<feature type="binding site" evidence="11">
    <location>
        <position position="285"/>
    </location>
    <ligand>
        <name>GTP</name>
        <dbReference type="ChEBI" id="CHEBI:37565"/>
    </ligand>
</feature>
<comment type="subcellular location">
    <subcellularLocation>
        <location evidence="11">Cytoplasm</location>
    </subcellularLocation>
</comment>
<keyword evidence="9" id="KW-0653">Protein transport</keyword>
<keyword evidence="4 11" id="KW-0436">Ligase</keyword>
<dbReference type="PROSITE" id="PS01266">
    <property type="entry name" value="ADENYLOSUCCIN_SYN_1"/>
    <property type="match status" value="1"/>
</dbReference>
<feature type="domain" description="Nucleoporin NSP1-like C-terminal" evidence="14">
    <location>
        <begin position="698"/>
        <end position="798"/>
    </location>
</feature>
<keyword evidence="10 11" id="KW-0342">GTP-binding</keyword>
<comment type="similarity">
    <text evidence="1">Belongs to the nucleoporin NSP1/NUP62 family.</text>
</comment>
<dbReference type="HAMAP" id="MF_00011">
    <property type="entry name" value="Adenylosucc_synth"/>
    <property type="match status" value="1"/>
</dbReference>
<dbReference type="Proteomes" id="UP000008743">
    <property type="component" value="Unassembled WGS sequence"/>
</dbReference>
<dbReference type="Gene3D" id="1.20.5.170">
    <property type="match status" value="1"/>
</dbReference>
<dbReference type="InterPro" id="IPR001114">
    <property type="entry name" value="Adenylosuccinate_synthetase"/>
</dbReference>
<dbReference type="PANTHER" id="PTHR11846">
    <property type="entry name" value="ADENYLOSUCCINATE SYNTHETASE"/>
    <property type="match status" value="1"/>
</dbReference>
<dbReference type="Gene3D" id="3.90.170.10">
    <property type="entry name" value="Adenylosuccinate Synthetase, subunit A, domain 3"/>
    <property type="match status" value="1"/>
</dbReference>
<dbReference type="PhylomeDB" id="A0A0D2VXQ8"/>
<dbReference type="FunFam" id="1.20.5.170:FF:000040">
    <property type="entry name" value="Nuclear pore glycoprotein p62"/>
    <property type="match status" value="1"/>
</dbReference>
<dbReference type="AlphaFoldDB" id="A0A0D2VXQ8"/>
<dbReference type="InterPro" id="IPR033128">
    <property type="entry name" value="Adenylosuccin_syn_Lys_AS"/>
</dbReference>
<keyword evidence="7 11" id="KW-0658">Purine biosynthesis</keyword>
<dbReference type="GO" id="GO:0004019">
    <property type="term" value="F:adenylosuccinate synthase activity"/>
    <property type="evidence" value="ECO:0007669"/>
    <property type="project" value="UniProtKB-UniRule"/>
</dbReference>
<keyword evidence="3" id="KW-0813">Transport</keyword>
<comment type="catalytic activity">
    <reaction evidence="11 13">
        <text>IMP + L-aspartate + GTP = N(6)-(1,2-dicarboxyethyl)-AMP + GDP + phosphate + 2 H(+)</text>
        <dbReference type="Rhea" id="RHEA:15753"/>
        <dbReference type="ChEBI" id="CHEBI:15378"/>
        <dbReference type="ChEBI" id="CHEBI:29991"/>
        <dbReference type="ChEBI" id="CHEBI:37565"/>
        <dbReference type="ChEBI" id="CHEBI:43474"/>
        <dbReference type="ChEBI" id="CHEBI:57567"/>
        <dbReference type="ChEBI" id="CHEBI:58053"/>
        <dbReference type="ChEBI" id="CHEBI:58189"/>
        <dbReference type="EC" id="6.3.4.4"/>
    </reaction>
</comment>
<feature type="binding site" evidence="11">
    <location>
        <position position="44"/>
    </location>
    <ligand>
        <name>Mg(2+)</name>
        <dbReference type="ChEBI" id="CHEBI:18420"/>
    </ligand>
</feature>
<dbReference type="GO" id="GO:0005737">
    <property type="term" value="C:cytoplasm"/>
    <property type="evidence" value="ECO:0007669"/>
    <property type="project" value="UniProtKB-SubCell"/>
</dbReference>
<evidence type="ECO:0000313" key="15">
    <source>
        <dbReference type="EMBL" id="KJE96467.1"/>
    </source>
</evidence>
<dbReference type="GO" id="GO:0046040">
    <property type="term" value="P:IMP metabolic process"/>
    <property type="evidence" value="ECO:0007669"/>
    <property type="project" value="TreeGrafter"/>
</dbReference>
<comment type="similarity">
    <text evidence="11 13">Belongs to the adenylosuccinate synthetase family.</text>
</comment>
<dbReference type="Gene3D" id="3.40.440.10">
    <property type="entry name" value="Adenylosuccinate Synthetase, subunit A, domain 1"/>
    <property type="match status" value="2"/>
</dbReference>
<comment type="subunit">
    <text evidence="2 11">Homodimer.</text>
</comment>
<comment type="function">
    <text evidence="13">Plays an important role in the de novo pathway of purine nucleotide biosynthesis.</text>
</comment>
<feature type="binding site" evidence="11">
    <location>
        <begin position="17"/>
        <end position="20"/>
    </location>
    <ligand>
        <name>IMP</name>
        <dbReference type="ChEBI" id="CHEBI:58053"/>
    </ligand>
</feature>
<feature type="binding site" evidence="11">
    <location>
        <position position="148"/>
    </location>
    <ligand>
        <name>IMP</name>
        <dbReference type="ChEBI" id="CHEBI:58053"/>
        <note>ligand shared between dimeric partners</note>
    </ligand>
</feature>
<dbReference type="Pfam" id="PF00709">
    <property type="entry name" value="Adenylsucc_synt"/>
    <property type="match status" value="2"/>
</dbReference>
<keyword evidence="5 11" id="KW-0479">Metal-binding</keyword>
<evidence type="ECO:0000256" key="7">
    <source>
        <dbReference type="ARBA" id="ARBA00022755"/>
    </source>
</evidence>
<dbReference type="InterPro" id="IPR042111">
    <property type="entry name" value="Adenylosuccinate_synth_dom3"/>
</dbReference>
<feature type="active site" description="Proton donor" evidence="11">
    <location>
        <position position="45"/>
    </location>
</feature>
<evidence type="ECO:0000256" key="4">
    <source>
        <dbReference type="ARBA" id="ARBA00022598"/>
    </source>
</evidence>
<dbReference type="GO" id="GO:0005525">
    <property type="term" value="F:GTP binding"/>
    <property type="evidence" value="ECO:0007669"/>
    <property type="project" value="UniProtKB-UniRule"/>
</dbReference>
<reference evidence="16" key="1">
    <citation type="submission" date="2011-02" db="EMBL/GenBank/DDBJ databases">
        <title>The Genome Sequence of Capsaspora owczarzaki ATCC 30864.</title>
        <authorList>
            <person name="Russ C."/>
            <person name="Cuomo C."/>
            <person name="Burger G."/>
            <person name="Gray M.W."/>
            <person name="Holland P.W.H."/>
            <person name="King N."/>
            <person name="Lang F.B.F."/>
            <person name="Roger A.J."/>
            <person name="Ruiz-Trillo I."/>
            <person name="Young S.K."/>
            <person name="Zeng Q."/>
            <person name="Gargeya S."/>
            <person name="Alvarado L."/>
            <person name="Berlin A."/>
            <person name="Chapman S.B."/>
            <person name="Chen Z."/>
            <person name="Freedman E."/>
            <person name="Gellesch M."/>
            <person name="Goldberg J."/>
            <person name="Griggs A."/>
            <person name="Gujja S."/>
            <person name="Heilman E."/>
            <person name="Heiman D."/>
            <person name="Howarth C."/>
            <person name="Mehta T."/>
            <person name="Neiman D."/>
            <person name="Pearson M."/>
            <person name="Roberts A."/>
            <person name="Saif S."/>
            <person name="Shea T."/>
            <person name="Shenoy N."/>
            <person name="Sisk P."/>
            <person name="Stolte C."/>
            <person name="Sykes S."/>
            <person name="White J."/>
            <person name="Yandava C."/>
            <person name="Haas B."/>
            <person name="Nusbaum C."/>
            <person name="Birren B."/>
        </authorList>
    </citation>
    <scope>NUCLEOTIDE SEQUENCE</scope>
    <source>
        <strain evidence="16">ATCC 30864</strain>
    </source>
</reference>
<dbReference type="EC" id="6.3.4.4" evidence="11 13"/>
<dbReference type="InterPro" id="IPR027417">
    <property type="entry name" value="P-loop_NTPase"/>
</dbReference>
<evidence type="ECO:0000256" key="10">
    <source>
        <dbReference type="ARBA" id="ARBA00023134"/>
    </source>
</evidence>
<evidence type="ECO:0000256" key="5">
    <source>
        <dbReference type="ARBA" id="ARBA00022723"/>
    </source>
</evidence>
<feature type="binding site" evidence="11">
    <location>
        <begin position="42"/>
        <end position="45"/>
    </location>
    <ligand>
        <name>IMP</name>
        <dbReference type="ChEBI" id="CHEBI:58053"/>
    </ligand>
</feature>
<feature type="binding site" evidence="11">
    <location>
        <position position="283"/>
    </location>
    <ligand>
        <name>IMP</name>
        <dbReference type="ChEBI" id="CHEBI:58053"/>
    </ligand>
</feature>
<dbReference type="SMART" id="SM00788">
    <property type="entry name" value="Adenylsucc_synt"/>
    <property type="match status" value="1"/>
</dbReference>
<evidence type="ECO:0000313" key="16">
    <source>
        <dbReference type="Proteomes" id="UP000008743"/>
    </source>
</evidence>
<proteinExistence type="inferred from homology"/>
<dbReference type="GO" id="GO:0000287">
    <property type="term" value="F:magnesium ion binding"/>
    <property type="evidence" value="ECO:0007669"/>
    <property type="project" value="UniProtKB-UniRule"/>
</dbReference>
<protein>
    <recommendedName>
        <fullName evidence="11 13">Adenylosuccinate synthetase</fullName>
        <shortName evidence="11">AMPSase</shortName>
        <shortName evidence="11">AdSS</shortName>
        <ecNumber evidence="11 13">6.3.4.4</ecNumber>
    </recommendedName>
    <alternativeName>
        <fullName evidence="11">IMP--aspartate ligase</fullName>
    </alternativeName>
</protein>
<dbReference type="GO" id="GO:0044208">
    <property type="term" value="P:'de novo' AMP biosynthetic process"/>
    <property type="evidence" value="ECO:0007669"/>
    <property type="project" value="UniProtKB-UniRule"/>
</dbReference>
<dbReference type="InParanoid" id="A0A0D2VXQ8"/>
<comment type="pathway">
    <text evidence="11 13">Purine metabolism; AMP biosynthesis via de novo pathway; AMP from IMP: step 1/2.</text>
</comment>
<evidence type="ECO:0000256" key="1">
    <source>
        <dbReference type="ARBA" id="ARBA00005911"/>
    </source>
</evidence>
<dbReference type="eggNOG" id="KOG2196">
    <property type="taxonomic scope" value="Eukaryota"/>
</dbReference>
<evidence type="ECO:0000256" key="6">
    <source>
        <dbReference type="ARBA" id="ARBA00022741"/>
    </source>
</evidence>
<evidence type="ECO:0000256" key="13">
    <source>
        <dbReference type="RuleBase" id="RU000520"/>
    </source>
</evidence>
<feature type="binding site" evidence="11">
    <location>
        <begin position="16"/>
        <end position="22"/>
    </location>
    <ligand>
        <name>GTP</name>
        <dbReference type="ChEBI" id="CHEBI:37565"/>
    </ligand>
</feature>
<dbReference type="PANTHER" id="PTHR11846:SF0">
    <property type="entry name" value="ADENYLOSUCCINATE SYNTHETASE"/>
    <property type="match status" value="1"/>
</dbReference>
<evidence type="ECO:0000256" key="11">
    <source>
        <dbReference type="HAMAP-Rule" id="MF_03125"/>
    </source>
</evidence>
<keyword evidence="6 11" id="KW-0547">Nucleotide-binding</keyword>
<feature type="binding site" evidence="11">
    <location>
        <position position="204"/>
    </location>
    <ligand>
        <name>IMP</name>
        <dbReference type="ChEBI" id="CHEBI:58053"/>
    </ligand>
</feature>
<dbReference type="SUPFAM" id="SSF52540">
    <property type="entry name" value="P-loop containing nucleoside triphosphate hydrolases"/>
    <property type="match status" value="1"/>
</dbReference>
<evidence type="ECO:0000259" key="14">
    <source>
        <dbReference type="Pfam" id="PF05064"/>
    </source>
</evidence>
<evidence type="ECO:0000256" key="9">
    <source>
        <dbReference type="ARBA" id="ARBA00022927"/>
    </source>
</evidence>
<dbReference type="GO" id="GO:0015031">
    <property type="term" value="P:protein transport"/>
    <property type="evidence" value="ECO:0007669"/>
    <property type="project" value="UniProtKB-KW"/>
</dbReference>
<dbReference type="EMBL" id="KE346371">
    <property type="protein sequence ID" value="KJE96467.1"/>
    <property type="molecule type" value="Genomic_DNA"/>
</dbReference>
<comment type="cofactor">
    <cofactor evidence="11">
        <name>Mg(2+)</name>
        <dbReference type="ChEBI" id="CHEBI:18420"/>
    </cofactor>
    <text evidence="11">Binds 1 Mg(2+) ion per subunit.</text>
</comment>
<dbReference type="PROSITE" id="PS00513">
    <property type="entry name" value="ADENYLOSUCCIN_SYN_2"/>
    <property type="match status" value="1"/>
</dbReference>
<comment type="caution">
    <text evidence="11">Lacks conserved residue(s) required for the propagation of feature annotation.</text>
</comment>
<organism evidence="15 16">
    <name type="scientific">Capsaspora owczarzaki (strain ATCC 30864)</name>
    <dbReference type="NCBI Taxonomy" id="595528"/>
    <lineage>
        <taxon>Eukaryota</taxon>
        <taxon>Filasterea</taxon>
        <taxon>Capsaspora</taxon>
    </lineage>
</organism>
<evidence type="ECO:0000256" key="8">
    <source>
        <dbReference type="ARBA" id="ARBA00022842"/>
    </source>
</evidence>
<dbReference type="FunFam" id="3.90.170.10:FF:000001">
    <property type="entry name" value="Adenylosuccinate synthetase"/>
    <property type="match status" value="1"/>
</dbReference>
<evidence type="ECO:0000256" key="12">
    <source>
        <dbReference type="PROSITE-ProRule" id="PRU10134"/>
    </source>
</evidence>
<gene>
    <name evidence="15" type="ORF">CAOG_010023</name>
</gene>
<dbReference type="UniPathway" id="UPA00075">
    <property type="reaction ID" value="UER00335"/>
</dbReference>
<feature type="binding site" evidence="11">
    <location>
        <position position="17"/>
    </location>
    <ligand>
        <name>Mg(2+)</name>
        <dbReference type="ChEBI" id="CHEBI:18420"/>
    </ligand>
</feature>